<evidence type="ECO:0000256" key="6">
    <source>
        <dbReference type="SAM" id="Coils"/>
    </source>
</evidence>
<evidence type="ECO:0000256" key="3">
    <source>
        <dbReference type="ARBA" id="ARBA00023015"/>
    </source>
</evidence>
<dbReference type="OrthoDB" id="70376at2759"/>
<dbReference type="InterPro" id="IPR013907">
    <property type="entry name" value="Sds3"/>
</dbReference>
<name>A0A0J9XDR7_GEOCN</name>
<keyword evidence="3" id="KW-0805">Transcription regulation</keyword>
<feature type="compositionally biased region" description="Low complexity" evidence="7">
    <location>
        <begin position="307"/>
        <end position="336"/>
    </location>
</feature>
<comment type="caution">
    <text evidence="8">The sequence shown here is derived from an EMBL/GenBank/DDBJ whole genome shotgun (WGS) entry which is preliminary data.</text>
</comment>
<dbReference type="AlphaFoldDB" id="A0A0J9XDR7"/>
<accession>A0A0J9XDR7</accession>
<feature type="region of interest" description="Disordered" evidence="7">
    <location>
        <begin position="173"/>
        <end position="209"/>
    </location>
</feature>
<evidence type="ECO:0000256" key="4">
    <source>
        <dbReference type="ARBA" id="ARBA00023163"/>
    </source>
</evidence>
<evidence type="ECO:0000256" key="5">
    <source>
        <dbReference type="ARBA" id="ARBA00023242"/>
    </source>
</evidence>
<feature type="coiled-coil region" evidence="6">
    <location>
        <begin position="112"/>
        <end position="139"/>
    </location>
</feature>
<comment type="subcellular location">
    <subcellularLocation>
        <location evidence="1">Nucleus</location>
    </subcellularLocation>
</comment>
<dbReference type="Proteomes" id="UP000242525">
    <property type="component" value="Unassembled WGS sequence"/>
</dbReference>
<keyword evidence="9" id="KW-1185">Reference proteome</keyword>
<dbReference type="GO" id="GO:0010468">
    <property type="term" value="P:regulation of gene expression"/>
    <property type="evidence" value="ECO:0007669"/>
    <property type="project" value="UniProtKB-ARBA"/>
</dbReference>
<keyword evidence="4" id="KW-0804">Transcription</keyword>
<evidence type="ECO:0000256" key="7">
    <source>
        <dbReference type="SAM" id="MobiDB-lite"/>
    </source>
</evidence>
<organism evidence="8 9">
    <name type="scientific">Geotrichum candidum</name>
    <name type="common">Oospora lactis</name>
    <name type="synonym">Dipodascus geotrichum</name>
    <dbReference type="NCBI Taxonomy" id="1173061"/>
    <lineage>
        <taxon>Eukaryota</taxon>
        <taxon>Fungi</taxon>
        <taxon>Dikarya</taxon>
        <taxon>Ascomycota</taxon>
        <taxon>Saccharomycotina</taxon>
        <taxon>Dipodascomycetes</taxon>
        <taxon>Dipodascales</taxon>
        <taxon>Dipodascaceae</taxon>
        <taxon>Geotrichum</taxon>
    </lineage>
</organism>
<dbReference type="GO" id="GO:0005654">
    <property type="term" value="C:nucleoplasm"/>
    <property type="evidence" value="ECO:0007669"/>
    <property type="project" value="UniProtKB-ARBA"/>
</dbReference>
<dbReference type="STRING" id="1173061.A0A0J9XDR7"/>
<keyword evidence="6" id="KW-0175">Coiled coil</keyword>
<reference evidence="8" key="1">
    <citation type="submission" date="2014-03" db="EMBL/GenBank/DDBJ databases">
        <authorList>
            <person name="Casaregola S."/>
        </authorList>
    </citation>
    <scope>NUCLEOTIDE SEQUENCE [LARGE SCALE GENOMIC DNA]</scope>
    <source>
        <strain evidence="8">CLIB 918</strain>
    </source>
</reference>
<dbReference type="PANTHER" id="PTHR21964">
    <property type="entry name" value="BREAST CANCER METASTASIS-SUPPRESSOR 1"/>
    <property type="match status" value="1"/>
</dbReference>
<dbReference type="Pfam" id="PF08598">
    <property type="entry name" value="Sds3"/>
    <property type="match status" value="1"/>
</dbReference>
<keyword evidence="5" id="KW-0539">Nucleus</keyword>
<sequence length="369" mass="40346">MSTEAATSTSTTGKRDKRRQTIALRINYISEQFENDRNDHYREMLHALQSTLSSLHAGTNPEFLEQLADLEETRDEELLRLRLWEEYRIDRTETEYQREVEAANEEYGRLTLLVKERLMERLENQRKSLREDKALLDIANDHMVFLNSAYANGSSGYYSSNYHSNSINNNALNANNSGHYGNTNSSANNNNGNNSNTEDPGNMSTRYGNGYYSGGGGAGSPGFYASERRHLRRRGDHGTTSAIDDASGMSGNEGRSGYGSAAGRRTDGGTGGGSSKRRKVGGRGLQSGGEDGVLQSDKETLEGILFHTNNGGANGTGSATNGGSSHHSSISRPSKSYQPPAALKSEDVQNDLTQLRVAVSSIRRKRGDK</sequence>
<feature type="region of interest" description="Disordered" evidence="7">
    <location>
        <begin position="232"/>
        <end position="349"/>
    </location>
</feature>
<gene>
    <name evidence="8" type="ORF">BN980_GECA09s02892g</name>
</gene>
<evidence type="ECO:0000256" key="2">
    <source>
        <dbReference type="ARBA" id="ARBA00022491"/>
    </source>
</evidence>
<evidence type="ECO:0000313" key="9">
    <source>
        <dbReference type="Proteomes" id="UP000242525"/>
    </source>
</evidence>
<evidence type="ECO:0000256" key="1">
    <source>
        <dbReference type="ARBA" id="ARBA00004123"/>
    </source>
</evidence>
<protein>
    <submittedName>
        <fullName evidence="8">Similar to Saccharomyces cerevisiae YIL084C SDS3 Component of the Rpd3p/Sin3p deacetylase complex required for its structural integrity and catalytic activity,involved in transcriptional silencing</fullName>
    </submittedName>
</protein>
<feature type="compositionally biased region" description="Gly residues" evidence="7">
    <location>
        <begin position="282"/>
        <end position="291"/>
    </location>
</feature>
<dbReference type="SMART" id="SM01401">
    <property type="entry name" value="Sds3"/>
    <property type="match status" value="1"/>
</dbReference>
<dbReference type="EMBL" id="CCBN010000009">
    <property type="protein sequence ID" value="CDO55017.1"/>
    <property type="molecule type" value="Genomic_DNA"/>
</dbReference>
<proteinExistence type="predicted"/>
<evidence type="ECO:0000313" key="8">
    <source>
        <dbReference type="EMBL" id="CDO55017.1"/>
    </source>
</evidence>
<feature type="compositionally biased region" description="Low complexity" evidence="7">
    <location>
        <begin position="173"/>
        <end position="197"/>
    </location>
</feature>
<keyword evidence="2" id="KW-0678">Repressor</keyword>